<dbReference type="AlphaFoldDB" id="R0BT25"/>
<accession>R0BT25</accession>
<dbReference type="EMBL" id="AGYH01000012">
    <property type="protein sequence ID" value="ENZ48034.1"/>
    <property type="molecule type" value="Genomic_DNA"/>
</dbReference>
<dbReference type="HOGENOM" id="CLU_046670_2_2_9"/>
<organism evidence="2 3">
    <name type="scientific">Enterocloster bolteae 90A9</name>
    <dbReference type="NCBI Taxonomy" id="997894"/>
    <lineage>
        <taxon>Bacteria</taxon>
        <taxon>Bacillati</taxon>
        <taxon>Bacillota</taxon>
        <taxon>Clostridia</taxon>
        <taxon>Lachnospirales</taxon>
        <taxon>Lachnospiraceae</taxon>
        <taxon>Enterocloster</taxon>
    </lineage>
</organism>
<dbReference type="Proteomes" id="UP000013126">
    <property type="component" value="Unassembled WGS sequence"/>
</dbReference>
<name>R0BT25_9FIRM</name>
<sequence length="280" mass="31718">MKEITVAGKQKFMGLDIPVVLGGFGDGKKCISDKTAAEIHGITSSDVRKAVGRNTSRFKEGIDLMDLKSPSPYDDLLISLGYSKQQIIQAEHIYILSERGYAKLIKIMDTDLAWEVHDKLMDEYFELRDEKVKMDNLSPELRLLINMEMEQKRQAAVLAEVKEANRKNADRIESIRDVVSLDTTSWRDDTRNLINKIAQELGGGTAFQQVRAESYELLEKRMGVSLKQRLTNKRRRMADEGVCKSKRGKLSQVDIIAEDKKLIEGYTAIVKEMAIKYGVA</sequence>
<proteinExistence type="predicted"/>
<keyword evidence="3" id="KW-1185">Reference proteome</keyword>
<dbReference type="OrthoDB" id="9812611at2"/>
<dbReference type="Pfam" id="PF10543">
    <property type="entry name" value="ORF6N"/>
    <property type="match status" value="1"/>
</dbReference>
<comment type="caution">
    <text evidence="2">The sequence shown here is derived from an EMBL/GenBank/DDBJ whole genome shotgun (WGS) entry which is preliminary data.</text>
</comment>
<protein>
    <recommendedName>
        <fullName evidence="1">KilA-N DNA-binding domain-containing protein</fullName>
    </recommendedName>
</protein>
<dbReference type="RefSeq" id="WP_002576658.1">
    <property type="nucleotide sequence ID" value="NZ_KB851182.1"/>
</dbReference>
<dbReference type="PATRIC" id="fig|997894.4.peg.3869"/>
<gene>
    <name evidence="2" type="ORF">HMPREF1085_03692</name>
</gene>
<dbReference type="GeneID" id="23114794"/>
<reference evidence="2 3" key="1">
    <citation type="submission" date="2013-01" db="EMBL/GenBank/DDBJ databases">
        <title>The Genome Sequence of Clostridium bolteae 90A9.</title>
        <authorList>
            <consortium name="The Broad Institute Genome Sequencing Platform"/>
            <person name="Earl A."/>
            <person name="Ward D."/>
            <person name="Feldgarden M."/>
            <person name="Gevers D."/>
            <person name="Courvalin P."/>
            <person name="Lambert T."/>
            <person name="Walker B."/>
            <person name="Young S.K."/>
            <person name="Zeng Q."/>
            <person name="Gargeya S."/>
            <person name="Fitzgerald M."/>
            <person name="Haas B."/>
            <person name="Abouelleil A."/>
            <person name="Alvarado L."/>
            <person name="Arachchi H.M."/>
            <person name="Berlin A.M."/>
            <person name="Chapman S.B."/>
            <person name="Dewar J."/>
            <person name="Goldberg J."/>
            <person name="Griggs A."/>
            <person name="Gujja S."/>
            <person name="Hansen M."/>
            <person name="Howarth C."/>
            <person name="Imamovic A."/>
            <person name="Larimer J."/>
            <person name="McCowan C."/>
            <person name="Murphy C."/>
            <person name="Neiman D."/>
            <person name="Pearson M."/>
            <person name="Priest M."/>
            <person name="Roberts A."/>
            <person name="Saif S."/>
            <person name="Shea T."/>
            <person name="Sisk P."/>
            <person name="Sykes S."/>
            <person name="Wortman J."/>
            <person name="Nusbaum C."/>
            <person name="Birren B."/>
        </authorList>
    </citation>
    <scope>NUCLEOTIDE SEQUENCE [LARGE SCALE GENOMIC DNA]</scope>
    <source>
        <strain evidence="2 3">90A9</strain>
    </source>
</reference>
<dbReference type="InterPro" id="IPR018873">
    <property type="entry name" value="KilA-N_DNA-bd_domain"/>
</dbReference>
<feature type="domain" description="KilA-N DNA-binding" evidence="1">
    <location>
        <begin position="27"/>
        <end position="107"/>
    </location>
</feature>
<evidence type="ECO:0000313" key="2">
    <source>
        <dbReference type="EMBL" id="ENZ48034.1"/>
    </source>
</evidence>
<evidence type="ECO:0000313" key="3">
    <source>
        <dbReference type="Proteomes" id="UP000013126"/>
    </source>
</evidence>
<evidence type="ECO:0000259" key="1">
    <source>
        <dbReference type="Pfam" id="PF10543"/>
    </source>
</evidence>